<dbReference type="Pfam" id="PF02580">
    <property type="entry name" value="Tyr_Deacylase"/>
    <property type="match status" value="1"/>
</dbReference>
<keyword evidence="2" id="KW-0820">tRNA-binding</keyword>
<dbReference type="FunFam" id="3.50.80.10:FF:000001">
    <property type="entry name" value="D-aminoacyl-tRNA deacylase"/>
    <property type="match status" value="1"/>
</dbReference>
<dbReference type="SUPFAM" id="SSF69500">
    <property type="entry name" value="DTD-like"/>
    <property type="match status" value="1"/>
</dbReference>
<reference evidence="4" key="1">
    <citation type="submission" date="2016-09" db="EMBL/GenBank/DDBJ databases">
        <authorList>
            <person name="Strepis N."/>
        </authorList>
    </citation>
    <scope>NUCLEOTIDE SEQUENCE [LARGE SCALE GENOMIC DNA]</scope>
</reference>
<comment type="subunit">
    <text evidence="2">Homodimer.</text>
</comment>
<dbReference type="InterPro" id="IPR003732">
    <property type="entry name" value="Daa-tRNA_deacyls_DTD"/>
</dbReference>
<keyword evidence="2" id="KW-0694">RNA-binding</keyword>
<name>A0A1M4RZS8_9ACTO</name>
<proteinExistence type="inferred from homology"/>
<dbReference type="GO" id="GO:0000049">
    <property type="term" value="F:tRNA binding"/>
    <property type="evidence" value="ECO:0007669"/>
    <property type="project" value="UniProtKB-UniRule"/>
</dbReference>
<dbReference type="GO" id="GO:0106026">
    <property type="term" value="F:Gly-tRNA(Ala) deacylase activity"/>
    <property type="evidence" value="ECO:0007669"/>
    <property type="project" value="UniProtKB-UniRule"/>
</dbReference>
<accession>A0A1M4RZS8</accession>
<feature type="short sequence motif" description="Gly-cisPro motif, important for rejection of L-amino acids" evidence="2">
    <location>
        <begin position="143"/>
        <end position="144"/>
    </location>
</feature>
<comment type="catalytic activity">
    <reaction evidence="2">
        <text>a D-aminoacyl-tRNA + H2O = a tRNA + a D-alpha-amino acid + H(+)</text>
        <dbReference type="Rhea" id="RHEA:13953"/>
        <dbReference type="Rhea" id="RHEA-COMP:10123"/>
        <dbReference type="Rhea" id="RHEA-COMP:10124"/>
        <dbReference type="ChEBI" id="CHEBI:15377"/>
        <dbReference type="ChEBI" id="CHEBI:15378"/>
        <dbReference type="ChEBI" id="CHEBI:59871"/>
        <dbReference type="ChEBI" id="CHEBI:78442"/>
        <dbReference type="ChEBI" id="CHEBI:79333"/>
        <dbReference type="EC" id="3.1.1.96"/>
    </reaction>
</comment>
<evidence type="ECO:0000313" key="4">
    <source>
        <dbReference type="Proteomes" id="UP000184291"/>
    </source>
</evidence>
<evidence type="ECO:0000256" key="1">
    <source>
        <dbReference type="ARBA" id="ARBA00009673"/>
    </source>
</evidence>
<dbReference type="HAMAP" id="MF_00518">
    <property type="entry name" value="Deacylase_Dtd"/>
    <property type="match status" value="1"/>
</dbReference>
<evidence type="ECO:0000256" key="2">
    <source>
        <dbReference type="HAMAP-Rule" id="MF_00518"/>
    </source>
</evidence>
<dbReference type="EMBL" id="FQTT01000010">
    <property type="protein sequence ID" value="SHE25429.1"/>
    <property type="molecule type" value="Genomic_DNA"/>
</dbReference>
<dbReference type="NCBIfam" id="TIGR00256">
    <property type="entry name" value="D-aminoacyl-tRNA deacylase"/>
    <property type="match status" value="1"/>
</dbReference>
<dbReference type="Proteomes" id="UP000184291">
    <property type="component" value="Unassembled WGS sequence"/>
</dbReference>
<dbReference type="PANTHER" id="PTHR10472">
    <property type="entry name" value="D-TYROSYL-TRNA TYR DEACYLASE"/>
    <property type="match status" value="1"/>
</dbReference>
<dbReference type="AlphaFoldDB" id="A0A1M4RZS8"/>
<dbReference type="GO" id="GO:0051500">
    <property type="term" value="F:D-tyrosyl-tRNA(Tyr) deacylase activity"/>
    <property type="evidence" value="ECO:0007669"/>
    <property type="project" value="TreeGrafter"/>
</dbReference>
<keyword evidence="2" id="KW-0963">Cytoplasm</keyword>
<dbReference type="GO" id="GO:0043908">
    <property type="term" value="F:Ser(Gly)-tRNA(Ala) hydrolase activity"/>
    <property type="evidence" value="ECO:0007669"/>
    <property type="project" value="UniProtKB-UniRule"/>
</dbReference>
<keyword evidence="4" id="KW-1185">Reference proteome</keyword>
<dbReference type="EC" id="3.1.1.-" evidence="2"/>
<dbReference type="Gene3D" id="3.50.80.10">
    <property type="entry name" value="D-tyrosyl-tRNA(Tyr) deacylase"/>
    <property type="match status" value="1"/>
</dbReference>
<dbReference type="RefSeq" id="WP_073330262.1">
    <property type="nucleotide sequence ID" value="NZ_FQTT01000010.1"/>
</dbReference>
<comment type="catalytic activity">
    <reaction evidence="2">
        <text>glycyl-tRNA(Ala) + H2O = tRNA(Ala) + glycine + H(+)</text>
        <dbReference type="Rhea" id="RHEA:53744"/>
        <dbReference type="Rhea" id="RHEA-COMP:9657"/>
        <dbReference type="Rhea" id="RHEA-COMP:13640"/>
        <dbReference type="ChEBI" id="CHEBI:15377"/>
        <dbReference type="ChEBI" id="CHEBI:15378"/>
        <dbReference type="ChEBI" id="CHEBI:57305"/>
        <dbReference type="ChEBI" id="CHEBI:78442"/>
        <dbReference type="ChEBI" id="CHEBI:78522"/>
    </reaction>
</comment>
<dbReference type="OrthoDB" id="9801395at2"/>
<comment type="domain">
    <text evidence="2">A Gly-cisPro motif from one monomer fits into the active site of the other monomer to allow specific chiral rejection of L-amino acids.</text>
</comment>
<dbReference type="GO" id="GO:0005737">
    <property type="term" value="C:cytoplasm"/>
    <property type="evidence" value="ECO:0007669"/>
    <property type="project" value="UniProtKB-SubCell"/>
</dbReference>
<protein>
    <recommendedName>
        <fullName evidence="2">D-aminoacyl-tRNA deacylase</fullName>
        <shortName evidence="2">DTD</shortName>
        <ecNumber evidence="2">3.1.1.96</ecNumber>
    </recommendedName>
    <alternativeName>
        <fullName evidence="2">Gly-tRNA(Ala) deacylase</fullName>
        <ecNumber evidence="2">3.1.1.-</ecNumber>
    </alternativeName>
</protein>
<dbReference type="STRING" id="1892869.ACGLYG10_1645"/>
<keyword evidence="2" id="KW-0378">Hydrolase</keyword>
<organism evidence="3 4">
    <name type="scientific">Actinomyces glycerinitolerans</name>
    <dbReference type="NCBI Taxonomy" id="1892869"/>
    <lineage>
        <taxon>Bacteria</taxon>
        <taxon>Bacillati</taxon>
        <taxon>Actinomycetota</taxon>
        <taxon>Actinomycetes</taxon>
        <taxon>Actinomycetales</taxon>
        <taxon>Actinomycetaceae</taxon>
        <taxon>Actinomyces</taxon>
    </lineage>
</organism>
<comment type="subcellular location">
    <subcellularLocation>
        <location evidence="2">Cytoplasm</location>
    </subcellularLocation>
</comment>
<gene>
    <name evidence="2" type="primary">dtd</name>
    <name evidence="3" type="ORF">ACGLYG10_1645</name>
</gene>
<dbReference type="PANTHER" id="PTHR10472:SF5">
    <property type="entry name" value="D-AMINOACYL-TRNA DEACYLASE 1"/>
    <property type="match status" value="1"/>
</dbReference>
<dbReference type="EC" id="3.1.1.96" evidence="2"/>
<sequence length="151" mass="15627">MRAVLQRVNRAAVRVDGAVVGAIDRPGLLALVGVTHDDGAAQVATVARKIAELRLFDGPGDDGGAPGREVSVTDLGAPVLVVSQFTLYADVRKGRRPSWNGAAPGEVAEPLVDAVVADLRRRGLEVATGSFGAHMDIDAELDGPVTILVEA</sequence>
<comment type="function">
    <text evidence="2">An aminoacyl-tRNA editing enzyme that deacylates mischarged D-aminoacyl-tRNAs. Also deacylates mischarged glycyl-tRNA(Ala), protecting cells against glycine mischarging by AlaRS. Acts via tRNA-based rather than protein-based catalysis; rejects L-amino acids rather than detecting D-amino acids in the active site. By recycling D-aminoacyl-tRNA to D-amino acids and free tRNA molecules, this enzyme counteracts the toxicity associated with the formation of D-aminoacyl-tRNA entities in vivo and helps enforce protein L-homochirality.</text>
</comment>
<comment type="similarity">
    <text evidence="1 2">Belongs to the DTD family.</text>
</comment>
<evidence type="ECO:0000313" key="3">
    <source>
        <dbReference type="EMBL" id="SHE25429.1"/>
    </source>
</evidence>
<dbReference type="InterPro" id="IPR023509">
    <property type="entry name" value="DTD-like_sf"/>
</dbReference>
<dbReference type="GO" id="GO:0019478">
    <property type="term" value="P:D-amino acid catabolic process"/>
    <property type="evidence" value="ECO:0007669"/>
    <property type="project" value="UniProtKB-UniRule"/>
</dbReference>